<dbReference type="EMBL" id="JAGGKS010000002">
    <property type="protein sequence ID" value="MBP1925185.1"/>
    <property type="molecule type" value="Genomic_DNA"/>
</dbReference>
<dbReference type="Pfam" id="PF02558">
    <property type="entry name" value="ApbA"/>
    <property type="match status" value="1"/>
</dbReference>
<proteinExistence type="inferred from homology"/>
<evidence type="ECO:0000259" key="5">
    <source>
        <dbReference type="Pfam" id="PF02558"/>
    </source>
</evidence>
<dbReference type="Proteomes" id="UP001519342">
    <property type="component" value="Unassembled WGS sequence"/>
</dbReference>
<reference evidence="7 8" key="1">
    <citation type="submission" date="2021-03" db="EMBL/GenBank/DDBJ databases">
        <title>Genomic Encyclopedia of Type Strains, Phase IV (KMG-IV): sequencing the most valuable type-strain genomes for metagenomic binning, comparative biology and taxonomic classification.</title>
        <authorList>
            <person name="Goeker M."/>
        </authorList>
    </citation>
    <scope>NUCLEOTIDE SEQUENCE [LARGE SCALE GENOMIC DNA]</scope>
    <source>
        <strain evidence="7 8">DSM 24004</strain>
    </source>
</reference>
<dbReference type="InterPro" id="IPR051402">
    <property type="entry name" value="KPR-Related"/>
</dbReference>
<name>A0ABS4GCQ3_9FIRM</name>
<dbReference type="InterPro" id="IPR013752">
    <property type="entry name" value="KPA_reductase"/>
</dbReference>
<dbReference type="Gene3D" id="1.10.1040.10">
    <property type="entry name" value="N-(1-d-carboxylethyl)-l-norvaline Dehydrogenase, domain 2"/>
    <property type="match status" value="1"/>
</dbReference>
<keyword evidence="8" id="KW-1185">Reference proteome</keyword>
<evidence type="ECO:0000256" key="3">
    <source>
        <dbReference type="ARBA" id="ARBA00023002"/>
    </source>
</evidence>
<sequence length="305" mass="34259">MSIKNVALIGMGAVGTVYGNLLYNKYDSDFAVITGESRKEKLKSNGFTLNNNTFYPQILSSEDKGIIFDLIIFCVKNYQLDEAIEDVKNFVGKDTIMITFLNGVTARDRILSAYPNNKVLYGLSMGIDAVRTEDGVVNTENGEIQFGDADNKVIAPEVQAVKECFDNAEINNKIYNDMIRTIWRKFMLNVGVNQITAVTGVPYGKSTSIETNRIIFKESMEEVLSIAQAQNIDLRQEDIDDHLKLMSHFSPEGKTSMLQDIEAKRKTEVDYFAGTVIEMGKKLNIETPVNHVLYCIIKSLEEKNC</sequence>
<dbReference type="PANTHER" id="PTHR21708:SF26">
    <property type="entry name" value="2-DEHYDROPANTOATE 2-REDUCTASE"/>
    <property type="match status" value="1"/>
</dbReference>
<dbReference type="InterPro" id="IPR003710">
    <property type="entry name" value="ApbA"/>
</dbReference>
<gene>
    <name evidence="7" type="ORF">J2Z76_001042</name>
</gene>
<dbReference type="InterPro" id="IPR013328">
    <property type="entry name" value="6PGD_dom2"/>
</dbReference>
<dbReference type="InterPro" id="IPR013332">
    <property type="entry name" value="KPR_N"/>
</dbReference>
<evidence type="ECO:0000256" key="2">
    <source>
        <dbReference type="ARBA" id="ARBA00022857"/>
    </source>
</evidence>
<dbReference type="GO" id="GO:0008677">
    <property type="term" value="F:2-dehydropantoate 2-reductase activity"/>
    <property type="evidence" value="ECO:0007669"/>
    <property type="project" value="UniProtKB-EC"/>
</dbReference>
<dbReference type="PANTHER" id="PTHR21708">
    <property type="entry name" value="PROBABLE 2-DEHYDROPANTOATE 2-REDUCTASE"/>
    <property type="match status" value="1"/>
</dbReference>
<dbReference type="SUPFAM" id="SSF51735">
    <property type="entry name" value="NAD(P)-binding Rossmann-fold domains"/>
    <property type="match status" value="1"/>
</dbReference>
<evidence type="ECO:0000259" key="6">
    <source>
        <dbReference type="Pfam" id="PF08546"/>
    </source>
</evidence>
<organism evidence="7 8">
    <name type="scientific">Sedimentibacter acidaminivorans</name>
    <dbReference type="NCBI Taxonomy" id="913099"/>
    <lineage>
        <taxon>Bacteria</taxon>
        <taxon>Bacillati</taxon>
        <taxon>Bacillota</taxon>
        <taxon>Tissierellia</taxon>
        <taxon>Sedimentibacter</taxon>
    </lineage>
</organism>
<dbReference type="SUPFAM" id="SSF48179">
    <property type="entry name" value="6-phosphogluconate dehydrogenase C-terminal domain-like"/>
    <property type="match status" value="1"/>
</dbReference>
<keyword evidence="4" id="KW-0566">Pantothenate biosynthesis</keyword>
<comment type="similarity">
    <text evidence="1 4">Belongs to the ketopantoate reductase family.</text>
</comment>
<keyword evidence="2 4" id="KW-0521">NADP</keyword>
<evidence type="ECO:0000313" key="7">
    <source>
        <dbReference type="EMBL" id="MBP1925185.1"/>
    </source>
</evidence>
<dbReference type="InterPro" id="IPR008927">
    <property type="entry name" value="6-PGluconate_DH-like_C_sf"/>
</dbReference>
<evidence type="ECO:0000256" key="1">
    <source>
        <dbReference type="ARBA" id="ARBA00007870"/>
    </source>
</evidence>
<comment type="function">
    <text evidence="4">Catalyzes the NADPH-dependent reduction of ketopantoate into pantoic acid.</text>
</comment>
<dbReference type="Pfam" id="PF08546">
    <property type="entry name" value="ApbA_C"/>
    <property type="match status" value="1"/>
</dbReference>
<protein>
    <recommendedName>
        <fullName evidence="4">2-dehydropantoate 2-reductase</fullName>
        <ecNumber evidence="4">1.1.1.169</ecNumber>
    </recommendedName>
    <alternativeName>
        <fullName evidence="4">Ketopantoate reductase</fullName>
    </alternativeName>
</protein>
<dbReference type="InterPro" id="IPR036291">
    <property type="entry name" value="NAD(P)-bd_dom_sf"/>
</dbReference>
<comment type="caution">
    <text evidence="7">The sequence shown here is derived from an EMBL/GenBank/DDBJ whole genome shotgun (WGS) entry which is preliminary data.</text>
</comment>
<accession>A0ABS4GCQ3</accession>
<feature type="domain" description="Ketopantoate reductase C-terminal" evidence="6">
    <location>
        <begin position="177"/>
        <end position="300"/>
    </location>
</feature>
<dbReference type="RefSeq" id="WP_209510922.1">
    <property type="nucleotide sequence ID" value="NZ_JAGGKS010000002.1"/>
</dbReference>
<dbReference type="NCBIfam" id="TIGR00745">
    <property type="entry name" value="apbA_panE"/>
    <property type="match status" value="1"/>
</dbReference>
<comment type="pathway">
    <text evidence="4">Cofactor biosynthesis; (R)-pantothenate biosynthesis; (R)-pantoate from 3-methyl-2-oxobutanoate: step 2/2.</text>
</comment>
<evidence type="ECO:0000256" key="4">
    <source>
        <dbReference type="RuleBase" id="RU362068"/>
    </source>
</evidence>
<evidence type="ECO:0000313" key="8">
    <source>
        <dbReference type="Proteomes" id="UP001519342"/>
    </source>
</evidence>
<feature type="domain" description="Ketopantoate reductase N-terminal" evidence="5">
    <location>
        <begin position="6"/>
        <end position="150"/>
    </location>
</feature>
<dbReference type="Gene3D" id="3.40.50.720">
    <property type="entry name" value="NAD(P)-binding Rossmann-like Domain"/>
    <property type="match status" value="1"/>
</dbReference>
<comment type="catalytic activity">
    <reaction evidence="4">
        <text>(R)-pantoate + NADP(+) = 2-dehydropantoate + NADPH + H(+)</text>
        <dbReference type="Rhea" id="RHEA:16233"/>
        <dbReference type="ChEBI" id="CHEBI:11561"/>
        <dbReference type="ChEBI" id="CHEBI:15378"/>
        <dbReference type="ChEBI" id="CHEBI:15980"/>
        <dbReference type="ChEBI" id="CHEBI:57783"/>
        <dbReference type="ChEBI" id="CHEBI:58349"/>
        <dbReference type="EC" id="1.1.1.169"/>
    </reaction>
</comment>
<keyword evidence="3 4" id="KW-0560">Oxidoreductase</keyword>
<dbReference type="EC" id="1.1.1.169" evidence="4"/>